<feature type="transmembrane region" description="Helical" evidence="1">
    <location>
        <begin position="128"/>
        <end position="149"/>
    </location>
</feature>
<organism evidence="2 3">
    <name type="scientific">Kineococcus halophytocola</name>
    <dbReference type="NCBI Taxonomy" id="3234027"/>
    <lineage>
        <taxon>Bacteria</taxon>
        <taxon>Bacillati</taxon>
        <taxon>Actinomycetota</taxon>
        <taxon>Actinomycetes</taxon>
        <taxon>Kineosporiales</taxon>
        <taxon>Kineosporiaceae</taxon>
        <taxon>Kineococcus</taxon>
    </lineage>
</organism>
<name>A0ABV4GY69_9ACTN</name>
<feature type="transmembrane region" description="Helical" evidence="1">
    <location>
        <begin position="211"/>
        <end position="231"/>
    </location>
</feature>
<feature type="transmembrane region" description="Helical" evidence="1">
    <location>
        <begin position="309"/>
        <end position="330"/>
    </location>
</feature>
<feature type="transmembrane region" description="Helical" evidence="1">
    <location>
        <begin position="251"/>
        <end position="274"/>
    </location>
</feature>
<dbReference type="EMBL" id="JBGFTU010000005">
    <property type="protein sequence ID" value="MEZ0164251.1"/>
    <property type="molecule type" value="Genomic_DNA"/>
</dbReference>
<keyword evidence="1" id="KW-0812">Transmembrane</keyword>
<dbReference type="RefSeq" id="WP_370440498.1">
    <property type="nucleotide sequence ID" value="NZ_JBGFTU010000005.1"/>
</dbReference>
<feature type="transmembrane region" description="Helical" evidence="1">
    <location>
        <begin position="281"/>
        <end position="303"/>
    </location>
</feature>
<evidence type="ECO:0000313" key="3">
    <source>
        <dbReference type="Proteomes" id="UP001565927"/>
    </source>
</evidence>
<proteinExistence type="predicted"/>
<evidence type="ECO:0000313" key="2">
    <source>
        <dbReference type="EMBL" id="MEZ0164251.1"/>
    </source>
</evidence>
<accession>A0ABV4GY69</accession>
<comment type="caution">
    <text evidence="2">The sequence shown here is derived from an EMBL/GenBank/DDBJ whole genome shotgun (WGS) entry which is preliminary data.</text>
</comment>
<feature type="transmembrane region" description="Helical" evidence="1">
    <location>
        <begin position="185"/>
        <end position="204"/>
    </location>
</feature>
<feature type="transmembrane region" description="Helical" evidence="1">
    <location>
        <begin position="161"/>
        <end position="179"/>
    </location>
</feature>
<feature type="transmembrane region" description="Helical" evidence="1">
    <location>
        <begin position="87"/>
        <end position="108"/>
    </location>
</feature>
<evidence type="ECO:0008006" key="4">
    <source>
        <dbReference type="Google" id="ProtNLM"/>
    </source>
</evidence>
<keyword evidence="3" id="KW-1185">Reference proteome</keyword>
<keyword evidence="1" id="KW-0472">Membrane</keyword>
<reference evidence="2 3" key="1">
    <citation type="submission" date="2024-07" db="EMBL/GenBank/DDBJ databases">
        <authorList>
            <person name="Thanompreechachai J."/>
            <person name="Duangmal K."/>
        </authorList>
    </citation>
    <scope>NUCLEOTIDE SEQUENCE [LARGE SCALE GENOMIC DNA]</scope>
    <source>
        <strain evidence="2 3">LSe6-4</strain>
    </source>
</reference>
<sequence>MSTTGRYEARCRLLLRTYPRSWRAHREQEILGVLMDMHDQHDEDPSASRAPAHRPSWGVHLDLLTGGLQTRWERLFSFLPTAVRDRIAMLGLVLGAAVSTVIVAFGEITWPWRTAPVTTLTDGSSSSYVAPVIQTAGPVIYGLWVLALLLTLAGRAQLGRWLLAGAAAGALLLSIVRVIPHPPVYVLAPLALAAGLSTTGRLPTARTTRGWMAAGYIALTGALAATQLSQADTSTIWNPFQGFYRPGYADQGMHSLSVAVLALSAVCVVAGAIASLTGRRWFVAVLVTALPYLYLTLLSFSGVDRHQMLSTAAELTTVLLVGTALVAAGAKWARRDASRPADHQDPLS</sequence>
<protein>
    <recommendedName>
        <fullName evidence="4">DUF2157 domain-containing protein</fullName>
    </recommendedName>
</protein>
<evidence type="ECO:0000256" key="1">
    <source>
        <dbReference type="SAM" id="Phobius"/>
    </source>
</evidence>
<dbReference type="Proteomes" id="UP001565927">
    <property type="component" value="Unassembled WGS sequence"/>
</dbReference>
<gene>
    <name evidence="2" type="ORF">AB2L27_05650</name>
</gene>
<keyword evidence="1" id="KW-1133">Transmembrane helix</keyword>